<dbReference type="STRING" id="1802399.A3E39_03550"/>
<feature type="transmembrane region" description="Helical" evidence="1">
    <location>
        <begin position="68"/>
        <end position="92"/>
    </location>
</feature>
<reference evidence="2 3" key="1">
    <citation type="journal article" date="2016" name="Nat. Commun.">
        <title>Thousands of microbial genomes shed light on interconnected biogeochemical processes in an aquifer system.</title>
        <authorList>
            <person name="Anantharaman K."/>
            <person name="Brown C.T."/>
            <person name="Hug L.A."/>
            <person name="Sharon I."/>
            <person name="Castelle C.J."/>
            <person name="Probst A.J."/>
            <person name="Thomas B.C."/>
            <person name="Singh A."/>
            <person name="Wilkins M.J."/>
            <person name="Karaoz U."/>
            <person name="Brodie E.L."/>
            <person name="Williams K.H."/>
            <person name="Hubbard S.S."/>
            <person name="Banfield J.F."/>
        </authorList>
    </citation>
    <scope>NUCLEOTIDE SEQUENCE [LARGE SCALE GENOMIC DNA]</scope>
</reference>
<accession>A0A1F7UMD4</accession>
<dbReference type="Proteomes" id="UP000176603">
    <property type="component" value="Unassembled WGS sequence"/>
</dbReference>
<evidence type="ECO:0000313" key="2">
    <source>
        <dbReference type="EMBL" id="OGL78878.1"/>
    </source>
</evidence>
<protein>
    <submittedName>
        <fullName evidence="2">Uncharacterized protein</fullName>
    </submittedName>
</protein>
<keyword evidence="1" id="KW-0472">Membrane</keyword>
<evidence type="ECO:0000313" key="3">
    <source>
        <dbReference type="Proteomes" id="UP000176603"/>
    </source>
</evidence>
<organism evidence="2 3">
    <name type="scientific">Candidatus Uhrbacteria bacterium RIFCSPHIGHO2_12_FULL_60_25</name>
    <dbReference type="NCBI Taxonomy" id="1802399"/>
    <lineage>
        <taxon>Bacteria</taxon>
        <taxon>Candidatus Uhriibacteriota</taxon>
    </lineage>
</organism>
<comment type="caution">
    <text evidence="2">The sequence shown here is derived from an EMBL/GenBank/DDBJ whole genome shotgun (WGS) entry which is preliminary data.</text>
</comment>
<sequence>MSLARVFLRALGISTLKNVAYNTIVILSILFVFGLVPGWLYQYGFFLLFLGVTYVFAEWIFNDLRLGLRIAVGITVASYVWDSFVSILIWNYFTRENLFVKQRLIVHTIFFTLHAVAMLGAWVIRRRVKVNMSLAEGLES</sequence>
<name>A0A1F7UMD4_9BACT</name>
<dbReference type="AlphaFoldDB" id="A0A1F7UMD4"/>
<keyword evidence="1" id="KW-0812">Transmembrane</keyword>
<evidence type="ECO:0000256" key="1">
    <source>
        <dbReference type="SAM" id="Phobius"/>
    </source>
</evidence>
<feature type="transmembrane region" description="Helical" evidence="1">
    <location>
        <begin position="43"/>
        <end position="61"/>
    </location>
</feature>
<keyword evidence="1" id="KW-1133">Transmembrane helix</keyword>
<feature type="transmembrane region" description="Helical" evidence="1">
    <location>
        <begin position="20"/>
        <end position="37"/>
    </location>
</feature>
<proteinExistence type="predicted"/>
<feature type="transmembrane region" description="Helical" evidence="1">
    <location>
        <begin position="104"/>
        <end position="124"/>
    </location>
</feature>
<dbReference type="EMBL" id="MGEH01000022">
    <property type="protein sequence ID" value="OGL78878.1"/>
    <property type="molecule type" value="Genomic_DNA"/>
</dbReference>
<gene>
    <name evidence="2" type="ORF">A3E39_03550</name>
</gene>